<reference evidence="1 2" key="1">
    <citation type="submission" date="2024-04" db="EMBL/GenBank/DDBJ databases">
        <authorList>
            <consortium name="Genoscope - CEA"/>
            <person name="William W."/>
        </authorList>
    </citation>
    <scope>NUCLEOTIDE SEQUENCE [LARGE SCALE GENOMIC DNA]</scope>
</reference>
<dbReference type="EMBL" id="CAXITT010000480">
    <property type="protein sequence ID" value="CAL1542310.1"/>
    <property type="molecule type" value="Genomic_DNA"/>
</dbReference>
<comment type="caution">
    <text evidence="1">The sequence shown here is derived from an EMBL/GenBank/DDBJ whole genome shotgun (WGS) entry which is preliminary data.</text>
</comment>
<keyword evidence="2" id="KW-1185">Reference proteome</keyword>
<evidence type="ECO:0000313" key="1">
    <source>
        <dbReference type="EMBL" id="CAL1542310.1"/>
    </source>
</evidence>
<dbReference type="Proteomes" id="UP001497497">
    <property type="component" value="Unassembled WGS sequence"/>
</dbReference>
<organism evidence="1 2">
    <name type="scientific">Lymnaea stagnalis</name>
    <name type="common">Great pond snail</name>
    <name type="synonym">Helix stagnalis</name>
    <dbReference type="NCBI Taxonomy" id="6523"/>
    <lineage>
        <taxon>Eukaryota</taxon>
        <taxon>Metazoa</taxon>
        <taxon>Spiralia</taxon>
        <taxon>Lophotrochozoa</taxon>
        <taxon>Mollusca</taxon>
        <taxon>Gastropoda</taxon>
        <taxon>Heterobranchia</taxon>
        <taxon>Euthyneura</taxon>
        <taxon>Panpulmonata</taxon>
        <taxon>Hygrophila</taxon>
        <taxon>Lymnaeoidea</taxon>
        <taxon>Lymnaeidae</taxon>
        <taxon>Lymnaea</taxon>
    </lineage>
</organism>
<gene>
    <name evidence="1" type="ORF">GSLYS_00015904001</name>
</gene>
<name>A0AAV2IA64_LYMST</name>
<sequence>MEGEFLDLNKELKRVKFPLTDENGDDLKVEKVLEKICRNRNINIANFRAYKLIGSLSSGETTEFKNDHLITEYSDYYTKGFISIIPLNLEENQVNVKIKFPQSDEIKLVVWDLKNGEGRTLKVKEVKTHQISRQDLPNPDFFKMIGTIMETATEMSDERNISDYKHILLSGTVTFAPRMVLQKLMLI</sequence>
<accession>A0AAV2IA64</accession>
<protein>
    <submittedName>
        <fullName evidence="1">Uncharacterized protein</fullName>
    </submittedName>
</protein>
<evidence type="ECO:0000313" key="2">
    <source>
        <dbReference type="Proteomes" id="UP001497497"/>
    </source>
</evidence>
<dbReference type="AlphaFoldDB" id="A0AAV2IA64"/>
<proteinExistence type="predicted"/>